<evidence type="ECO:0000256" key="1">
    <source>
        <dbReference type="ARBA" id="ARBA00023015"/>
    </source>
</evidence>
<dbReference type="RefSeq" id="WP_138659788.1">
    <property type="nucleotide sequence ID" value="NZ_VATY01000005.1"/>
</dbReference>
<feature type="domain" description="HTH araC/xylS-type" evidence="4">
    <location>
        <begin position="157"/>
        <end position="258"/>
    </location>
</feature>
<organism evidence="5 6">
    <name type="scientific">Maribacter algarum</name>
    <name type="common">ex Zhang et al. 2020</name>
    <dbReference type="NCBI Taxonomy" id="2578118"/>
    <lineage>
        <taxon>Bacteria</taxon>
        <taxon>Pseudomonadati</taxon>
        <taxon>Bacteroidota</taxon>
        <taxon>Flavobacteriia</taxon>
        <taxon>Flavobacteriales</taxon>
        <taxon>Flavobacteriaceae</taxon>
        <taxon>Maribacter</taxon>
    </lineage>
</organism>
<keyword evidence="2" id="KW-0238">DNA-binding</keyword>
<dbReference type="OrthoDB" id="511992at2"/>
<dbReference type="PANTHER" id="PTHR43280:SF28">
    <property type="entry name" value="HTH-TYPE TRANSCRIPTIONAL ACTIVATOR RHAS"/>
    <property type="match status" value="1"/>
</dbReference>
<reference evidence="5 6" key="1">
    <citation type="submission" date="2019-05" db="EMBL/GenBank/DDBJ databases">
        <authorList>
            <person name="Zhang J.-Y."/>
            <person name="Feg X."/>
            <person name="Du Z.-J."/>
        </authorList>
    </citation>
    <scope>NUCLEOTIDE SEQUENCE [LARGE SCALE GENOMIC DNA]</scope>
    <source>
        <strain evidence="5 6">RZ26</strain>
    </source>
</reference>
<evidence type="ECO:0000256" key="2">
    <source>
        <dbReference type="ARBA" id="ARBA00023125"/>
    </source>
</evidence>
<dbReference type="Proteomes" id="UP000310314">
    <property type="component" value="Unassembled WGS sequence"/>
</dbReference>
<dbReference type="EMBL" id="VATY01000005">
    <property type="protein sequence ID" value="TMM53328.1"/>
    <property type="molecule type" value="Genomic_DNA"/>
</dbReference>
<dbReference type="InterPro" id="IPR046532">
    <property type="entry name" value="DUF6597"/>
</dbReference>
<sequence length="261" mass="30311">MRKAEFMPPERLRPYVNTIMVMETNAMNSHTNIPLYADGYPGIMYYTSENGCYLLPRNKKLSELFLYGQTLEPVSLDIKGPFKFVVLQLYPFASKYLLGVNPRELNDDCYDLFQLEQINVNAYVKKLRATEVLEEWVGILSELTEELISYHQVPKDDQIQEAIALILAERGQLSIKVIRDKVFLAERTFERKFNAQVGLTPKQFAKIIQFKCSLMQLTNENYKQLLDISFESGFSDQSHFIRSFKKYTGKTPSEFLQETAH</sequence>
<dbReference type="Pfam" id="PF20240">
    <property type="entry name" value="DUF6597"/>
    <property type="match status" value="1"/>
</dbReference>
<dbReference type="PRINTS" id="PR00032">
    <property type="entry name" value="HTHARAC"/>
</dbReference>
<dbReference type="AlphaFoldDB" id="A0A5S3PGR4"/>
<keyword evidence="6" id="KW-1185">Reference proteome</keyword>
<dbReference type="Pfam" id="PF12833">
    <property type="entry name" value="HTH_18"/>
    <property type="match status" value="1"/>
</dbReference>
<evidence type="ECO:0000313" key="5">
    <source>
        <dbReference type="EMBL" id="TMM53328.1"/>
    </source>
</evidence>
<name>A0A5S3PGR4_9FLAO</name>
<evidence type="ECO:0000259" key="4">
    <source>
        <dbReference type="PROSITE" id="PS01124"/>
    </source>
</evidence>
<keyword evidence="1" id="KW-0805">Transcription regulation</keyword>
<comment type="caution">
    <text evidence="5">The sequence shown here is derived from an EMBL/GenBank/DDBJ whole genome shotgun (WGS) entry which is preliminary data.</text>
</comment>
<proteinExistence type="predicted"/>
<keyword evidence="3" id="KW-0804">Transcription</keyword>
<dbReference type="PANTHER" id="PTHR43280">
    <property type="entry name" value="ARAC-FAMILY TRANSCRIPTIONAL REGULATOR"/>
    <property type="match status" value="1"/>
</dbReference>
<dbReference type="GO" id="GO:0043565">
    <property type="term" value="F:sequence-specific DNA binding"/>
    <property type="evidence" value="ECO:0007669"/>
    <property type="project" value="InterPro"/>
</dbReference>
<dbReference type="SMART" id="SM00342">
    <property type="entry name" value="HTH_ARAC"/>
    <property type="match status" value="1"/>
</dbReference>
<dbReference type="InterPro" id="IPR018060">
    <property type="entry name" value="HTH_AraC"/>
</dbReference>
<dbReference type="GO" id="GO:0003700">
    <property type="term" value="F:DNA-binding transcription factor activity"/>
    <property type="evidence" value="ECO:0007669"/>
    <property type="project" value="InterPro"/>
</dbReference>
<gene>
    <name evidence="5" type="ORF">FEE95_19900</name>
</gene>
<evidence type="ECO:0000256" key="3">
    <source>
        <dbReference type="ARBA" id="ARBA00023163"/>
    </source>
</evidence>
<dbReference type="SUPFAM" id="SSF46689">
    <property type="entry name" value="Homeodomain-like"/>
    <property type="match status" value="1"/>
</dbReference>
<dbReference type="PROSITE" id="PS01124">
    <property type="entry name" value="HTH_ARAC_FAMILY_2"/>
    <property type="match status" value="1"/>
</dbReference>
<dbReference type="InterPro" id="IPR009057">
    <property type="entry name" value="Homeodomain-like_sf"/>
</dbReference>
<evidence type="ECO:0000313" key="6">
    <source>
        <dbReference type="Proteomes" id="UP000310314"/>
    </source>
</evidence>
<dbReference type="InterPro" id="IPR020449">
    <property type="entry name" value="Tscrpt_reg_AraC-type_HTH"/>
</dbReference>
<dbReference type="Gene3D" id="1.10.10.60">
    <property type="entry name" value="Homeodomain-like"/>
    <property type="match status" value="2"/>
</dbReference>
<accession>A0A5S3PGR4</accession>
<protein>
    <submittedName>
        <fullName evidence="5">Helix-turn-helix transcriptional regulator</fullName>
    </submittedName>
</protein>